<evidence type="ECO:0000256" key="1">
    <source>
        <dbReference type="ARBA" id="ARBA00004127"/>
    </source>
</evidence>
<keyword evidence="5 7" id="KW-1133">Transmembrane helix</keyword>
<comment type="subcellular location">
    <subcellularLocation>
        <location evidence="1">Endomembrane system</location>
        <topology evidence="1">Multi-pass membrane protein</topology>
    </subcellularLocation>
</comment>
<evidence type="ECO:0000256" key="4">
    <source>
        <dbReference type="ARBA" id="ARBA00022692"/>
    </source>
</evidence>
<dbReference type="Gene3D" id="1.20.1250.20">
    <property type="entry name" value="MFS general substrate transporter like domains"/>
    <property type="match status" value="2"/>
</dbReference>
<evidence type="ECO:0000256" key="3">
    <source>
        <dbReference type="ARBA" id="ARBA00022448"/>
    </source>
</evidence>
<proteinExistence type="inferred from homology"/>
<dbReference type="InterPro" id="IPR036259">
    <property type="entry name" value="MFS_trans_sf"/>
</dbReference>
<dbReference type="SUPFAM" id="SSF103473">
    <property type="entry name" value="MFS general substrate transporter"/>
    <property type="match status" value="1"/>
</dbReference>
<dbReference type="InterPro" id="IPR051788">
    <property type="entry name" value="MFS_Transporter"/>
</dbReference>
<feature type="transmembrane region" description="Helical" evidence="7">
    <location>
        <begin position="137"/>
        <end position="160"/>
    </location>
</feature>
<feature type="transmembrane region" description="Helical" evidence="7">
    <location>
        <begin position="300"/>
        <end position="324"/>
    </location>
</feature>
<dbReference type="Proteomes" id="UP001501237">
    <property type="component" value="Unassembled WGS sequence"/>
</dbReference>
<feature type="transmembrane region" description="Helical" evidence="7">
    <location>
        <begin position="47"/>
        <end position="67"/>
    </location>
</feature>
<evidence type="ECO:0000313" key="9">
    <source>
        <dbReference type="Proteomes" id="UP001501237"/>
    </source>
</evidence>
<evidence type="ECO:0000256" key="2">
    <source>
        <dbReference type="ARBA" id="ARBA00008335"/>
    </source>
</evidence>
<evidence type="ECO:0000256" key="6">
    <source>
        <dbReference type="ARBA" id="ARBA00023136"/>
    </source>
</evidence>
<dbReference type="EMBL" id="BAAAUV010000029">
    <property type="protein sequence ID" value="GAA3236024.1"/>
    <property type="molecule type" value="Genomic_DNA"/>
</dbReference>
<feature type="transmembrane region" description="Helical" evidence="7">
    <location>
        <begin position="209"/>
        <end position="231"/>
    </location>
</feature>
<sequence>MSVRTSGLVRDPATWLVYLQMSTFATMLYGLSAALPLLRIEQDTSQAVAGLHGTALAIGGVACGLSLPSLARRYGRRRVTWTGLAVMDLAVLTIIAWPVLPVTLAGFTVASYAGSLALYSGMAALTDHHSESAGRSAISEANAVAVAVGIGATFLLSVLAGTSASWRAAMLVTPLMTVVVAAALGRHWVKDVPMPERPSGARVPFGPRFQLAGAVLFCAAAVEFCFNLWGAKLFADQAGLSPATAATGLTAFTAGVAAGRVAGARLSLRYPPAPLLVGAMALTGAGWLLFWLATTPLLGYLGLIVSGLGVSVHFPMCVALLHATSGNRPDEAGARASLYAGLGVGIGPFALGALADASGSHRAFLVVPLLIVLAIGGILLQRRLPSPDA</sequence>
<organism evidence="8 9">
    <name type="scientific">Actinocorallia longicatena</name>
    <dbReference type="NCBI Taxonomy" id="111803"/>
    <lineage>
        <taxon>Bacteria</taxon>
        <taxon>Bacillati</taxon>
        <taxon>Actinomycetota</taxon>
        <taxon>Actinomycetes</taxon>
        <taxon>Streptosporangiales</taxon>
        <taxon>Thermomonosporaceae</taxon>
        <taxon>Actinocorallia</taxon>
    </lineage>
</organism>
<reference evidence="9" key="1">
    <citation type="journal article" date="2019" name="Int. J. Syst. Evol. Microbiol.">
        <title>The Global Catalogue of Microorganisms (GCM) 10K type strain sequencing project: providing services to taxonomists for standard genome sequencing and annotation.</title>
        <authorList>
            <consortium name="The Broad Institute Genomics Platform"/>
            <consortium name="The Broad Institute Genome Sequencing Center for Infectious Disease"/>
            <person name="Wu L."/>
            <person name="Ma J."/>
        </authorList>
    </citation>
    <scope>NUCLEOTIDE SEQUENCE [LARGE SCALE GENOMIC DNA]</scope>
    <source>
        <strain evidence="9">JCM 9377</strain>
    </source>
</reference>
<keyword evidence="6 7" id="KW-0472">Membrane</keyword>
<feature type="transmembrane region" description="Helical" evidence="7">
    <location>
        <begin position="243"/>
        <end position="263"/>
    </location>
</feature>
<keyword evidence="9" id="KW-1185">Reference proteome</keyword>
<keyword evidence="4 7" id="KW-0812">Transmembrane</keyword>
<comment type="similarity">
    <text evidence="2">Belongs to the major facilitator superfamily.</text>
</comment>
<feature type="transmembrane region" description="Helical" evidence="7">
    <location>
        <begin position="166"/>
        <end position="189"/>
    </location>
</feature>
<gene>
    <name evidence="8" type="ORF">GCM10010468_70060</name>
</gene>
<name>A0ABP6QL16_9ACTN</name>
<feature type="transmembrane region" description="Helical" evidence="7">
    <location>
        <begin position="361"/>
        <end position="380"/>
    </location>
</feature>
<keyword evidence="3" id="KW-0813">Transport</keyword>
<evidence type="ECO:0000256" key="5">
    <source>
        <dbReference type="ARBA" id="ARBA00022989"/>
    </source>
</evidence>
<evidence type="ECO:0000256" key="7">
    <source>
        <dbReference type="SAM" id="Phobius"/>
    </source>
</evidence>
<evidence type="ECO:0008006" key="10">
    <source>
        <dbReference type="Google" id="ProtNLM"/>
    </source>
</evidence>
<feature type="transmembrane region" description="Helical" evidence="7">
    <location>
        <begin position="12"/>
        <end position="35"/>
    </location>
</feature>
<protein>
    <recommendedName>
        <fullName evidence="10">MFS transporter</fullName>
    </recommendedName>
</protein>
<feature type="transmembrane region" description="Helical" evidence="7">
    <location>
        <begin position="336"/>
        <end position="355"/>
    </location>
</feature>
<comment type="caution">
    <text evidence="8">The sequence shown here is derived from an EMBL/GenBank/DDBJ whole genome shotgun (WGS) entry which is preliminary data.</text>
</comment>
<dbReference type="PANTHER" id="PTHR23514">
    <property type="entry name" value="BYPASS OF STOP CODON PROTEIN 6"/>
    <property type="match status" value="1"/>
</dbReference>
<dbReference type="PANTHER" id="PTHR23514:SF3">
    <property type="entry name" value="BYPASS OF STOP CODON PROTEIN 6"/>
    <property type="match status" value="1"/>
</dbReference>
<evidence type="ECO:0000313" key="8">
    <source>
        <dbReference type="EMBL" id="GAA3236024.1"/>
    </source>
</evidence>
<feature type="transmembrane region" description="Helical" evidence="7">
    <location>
        <begin position="275"/>
        <end position="294"/>
    </location>
</feature>
<dbReference type="Pfam" id="PF07690">
    <property type="entry name" value="MFS_1"/>
    <property type="match status" value="2"/>
</dbReference>
<accession>A0ABP6QL16</accession>
<dbReference type="InterPro" id="IPR011701">
    <property type="entry name" value="MFS"/>
</dbReference>